<accession>A0ACC0EXE5</accession>
<evidence type="ECO:0000313" key="1">
    <source>
        <dbReference type="EMBL" id="KAI7962325.1"/>
    </source>
</evidence>
<keyword evidence="2" id="KW-1185">Reference proteome</keyword>
<reference evidence="2" key="1">
    <citation type="journal article" date="2018" name="BMC Genomics">
        <title>Genomic insights into host adaptation between the wheat stripe rust pathogen (Puccinia striiformis f. sp. tritici) and the barley stripe rust pathogen (Puccinia striiformis f. sp. hordei).</title>
        <authorList>
            <person name="Xia C."/>
            <person name="Wang M."/>
            <person name="Yin C."/>
            <person name="Cornejo O.E."/>
            <person name="Hulbert S.H."/>
            <person name="Chen X."/>
        </authorList>
    </citation>
    <scope>NUCLEOTIDE SEQUENCE [LARGE SCALE GENOMIC DNA]</scope>
    <source>
        <strain evidence="2">93-210</strain>
    </source>
</reference>
<reference evidence="1 2" key="3">
    <citation type="journal article" date="2022" name="Microbiol. Spectr.">
        <title>Folding features and dynamics of 3D genome architecture in plant fungal pathogens.</title>
        <authorList>
            <person name="Xia C."/>
        </authorList>
    </citation>
    <scope>NUCLEOTIDE SEQUENCE [LARGE SCALE GENOMIC DNA]</scope>
    <source>
        <strain evidence="1 2">93-210</strain>
    </source>
</reference>
<gene>
    <name evidence="1" type="ORF">MJO28_000419</name>
</gene>
<feature type="non-terminal residue" evidence="1">
    <location>
        <position position="1"/>
    </location>
</feature>
<sequence length="28" mass="3201">GDWDFFIPTMHLLQSTDHCFGQGLSAFE</sequence>
<comment type="caution">
    <text evidence="1">The sequence shown here is derived from an EMBL/GenBank/DDBJ whole genome shotgun (WGS) entry which is preliminary data.</text>
</comment>
<reference evidence="2" key="2">
    <citation type="journal article" date="2018" name="Mol. Plant Microbe Interact.">
        <title>Genome sequence resources for the wheat stripe rust pathogen (Puccinia striiformis f. sp. tritici) and the barley stripe rust pathogen (Puccinia striiformis f. sp. hordei).</title>
        <authorList>
            <person name="Xia C."/>
            <person name="Wang M."/>
            <person name="Yin C."/>
            <person name="Cornejo O.E."/>
            <person name="Hulbert S.H."/>
            <person name="Chen X."/>
        </authorList>
    </citation>
    <scope>NUCLEOTIDE SEQUENCE [LARGE SCALE GENOMIC DNA]</scope>
    <source>
        <strain evidence="2">93-210</strain>
    </source>
</reference>
<evidence type="ECO:0000313" key="2">
    <source>
        <dbReference type="Proteomes" id="UP001060170"/>
    </source>
</evidence>
<organism evidence="1 2">
    <name type="scientific">Puccinia striiformis f. sp. tritici</name>
    <dbReference type="NCBI Taxonomy" id="168172"/>
    <lineage>
        <taxon>Eukaryota</taxon>
        <taxon>Fungi</taxon>
        <taxon>Dikarya</taxon>
        <taxon>Basidiomycota</taxon>
        <taxon>Pucciniomycotina</taxon>
        <taxon>Pucciniomycetes</taxon>
        <taxon>Pucciniales</taxon>
        <taxon>Pucciniaceae</taxon>
        <taxon>Puccinia</taxon>
    </lineage>
</organism>
<proteinExistence type="predicted"/>
<dbReference type="EMBL" id="CM045865">
    <property type="protein sequence ID" value="KAI7962325.1"/>
    <property type="molecule type" value="Genomic_DNA"/>
</dbReference>
<name>A0ACC0EXE5_9BASI</name>
<protein>
    <submittedName>
        <fullName evidence="1">Uncharacterized protein</fullName>
    </submittedName>
</protein>
<dbReference type="Proteomes" id="UP001060170">
    <property type="component" value="Chromosome 1"/>
</dbReference>